<evidence type="ECO:0000313" key="2">
    <source>
        <dbReference type="EMBL" id="RMB98086.1"/>
    </source>
</evidence>
<accession>A0A3M0JT90</accession>
<feature type="compositionally biased region" description="Basic and acidic residues" evidence="1">
    <location>
        <begin position="47"/>
        <end position="67"/>
    </location>
</feature>
<proteinExistence type="predicted"/>
<comment type="caution">
    <text evidence="2">The sequence shown here is derived from an EMBL/GenBank/DDBJ whole genome shotgun (WGS) entry which is preliminary data.</text>
</comment>
<dbReference type="AlphaFoldDB" id="A0A3M0JT90"/>
<feature type="compositionally biased region" description="Gly residues" evidence="1">
    <location>
        <begin position="116"/>
        <end position="127"/>
    </location>
</feature>
<dbReference type="EMBL" id="QRBI01000154">
    <property type="protein sequence ID" value="RMB98086.1"/>
    <property type="molecule type" value="Genomic_DNA"/>
</dbReference>
<evidence type="ECO:0000313" key="3">
    <source>
        <dbReference type="Proteomes" id="UP000269221"/>
    </source>
</evidence>
<dbReference type="STRING" id="333673.A0A3M0JT90"/>
<reference evidence="2 3" key="1">
    <citation type="submission" date="2018-07" db="EMBL/GenBank/DDBJ databases">
        <title>A high quality draft genome assembly of the barn swallow (H. rustica rustica).</title>
        <authorList>
            <person name="Formenti G."/>
            <person name="Chiara M."/>
            <person name="Poveda L."/>
            <person name="Francoijs K.-J."/>
            <person name="Bonisoli-Alquati A."/>
            <person name="Canova L."/>
            <person name="Gianfranceschi L."/>
            <person name="Horner D.S."/>
            <person name="Saino N."/>
        </authorList>
    </citation>
    <scope>NUCLEOTIDE SEQUENCE [LARGE SCALE GENOMIC DNA]</scope>
    <source>
        <strain evidence="2">Chelidonia</strain>
        <tissue evidence="2">Blood</tissue>
    </source>
</reference>
<name>A0A3M0JT90_HIRRU</name>
<keyword evidence="3" id="KW-1185">Reference proteome</keyword>
<feature type="region of interest" description="Disordered" evidence="1">
    <location>
        <begin position="104"/>
        <end position="127"/>
    </location>
</feature>
<dbReference type="OrthoDB" id="9213015at2759"/>
<feature type="compositionally biased region" description="Acidic residues" evidence="1">
    <location>
        <begin position="10"/>
        <end position="33"/>
    </location>
</feature>
<dbReference type="Proteomes" id="UP000269221">
    <property type="component" value="Unassembled WGS sequence"/>
</dbReference>
<organism evidence="2 3">
    <name type="scientific">Hirundo rustica rustica</name>
    <dbReference type="NCBI Taxonomy" id="333673"/>
    <lineage>
        <taxon>Eukaryota</taxon>
        <taxon>Metazoa</taxon>
        <taxon>Chordata</taxon>
        <taxon>Craniata</taxon>
        <taxon>Vertebrata</taxon>
        <taxon>Euteleostomi</taxon>
        <taxon>Archelosauria</taxon>
        <taxon>Archosauria</taxon>
        <taxon>Dinosauria</taxon>
        <taxon>Saurischia</taxon>
        <taxon>Theropoda</taxon>
        <taxon>Coelurosauria</taxon>
        <taxon>Aves</taxon>
        <taxon>Neognathae</taxon>
        <taxon>Neoaves</taxon>
        <taxon>Telluraves</taxon>
        <taxon>Australaves</taxon>
        <taxon>Passeriformes</taxon>
        <taxon>Sylvioidea</taxon>
        <taxon>Hirundinidae</taxon>
        <taxon>Hirundo</taxon>
    </lineage>
</organism>
<sequence>MFRYPSLEDCPLDEDEDAFQALGEEDEDIDQFNDDTFGAGAVDDDWQEAHERLAELEDKASSRREPDGPVGNDGDVLGDPEDALAERLTRLVIDSELEDPAIMQAVHTRDPPQVGMGWGGRRGYGHGSPGAALTALVPCSSLEG</sequence>
<gene>
    <name evidence="2" type="ORF">DUI87_25564</name>
</gene>
<protein>
    <submittedName>
        <fullName evidence="2">Uncharacterized protein</fullName>
    </submittedName>
</protein>
<evidence type="ECO:0000256" key="1">
    <source>
        <dbReference type="SAM" id="MobiDB-lite"/>
    </source>
</evidence>
<feature type="region of interest" description="Disordered" evidence="1">
    <location>
        <begin position="1"/>
        <end position="82"/>
    </location>
</feature>